<dbReference type="OrthoDB" id="9789181at2"/>
<dbReference type="InterPro" id="IPR001789">
    <property type="entry name" value="Sig_transdc_resp-reg_receiver"/>
</dbReference>
<dbReference type="PROSITE" id="PS50110">
    <property type="entry name" value="RESPONSE_REGULATORY"/>
    <property type="match status" value="1"/>
</dbReference>
<dbReference type="Gene3D" id="3.40.50.2300">
    <property type="match status" value="1"/>
</dbReference>
<protein>
    <submittedName>
        <fullName evidence="4">Response regulator</fullName>
    </submittedName>
</protein>
<feature type="modified residue" description="4-aspartylphosphate" evidence="2">
    <location>
        <position position="55"/>
    </location>
</feature>
<dbReference type="PANTHER" id="PTHR44591:SF3">
    <property type="entry name" value="RESPONSE REGULATORY DOMAIN-CONTAINING PROTEIN"/>
    <property type="match status" value="1"/>
</dbReference>
<evidence type="ECO:0000259" key="3">
    <source>
        <dbReference type="PROSITE" id="PS50110"/>
    </source>
</evidence>
<dbReference type="Pfam" id="PF00072">
    <property type="entry name" value="Response_reg"/>
    <property type="match status" value="1"/>
</dbReference>
<evidence type="ECO:0000256" key="2">
    <source>
        <dbReference type="PROSITE-ProRule" id="PRU00169"/>
    </source>
</evidence>
<feature type="domain" description="Response regulatory" evidence="3">
    <location>
        <begin position="7"/>
        <end position="120"/>
    </location>
</feature>
<evidence type="ECO:0000313" key="5">
    <source>
        <dbReference type="Proteomes" id="UP000215002"/>
    </source>
</evidence>
<reference evidence="4 5" key="1">
    <citation type="submission" date="2017-08" db="EMBL/GenBank/DDBJ databases">
        <title>Complete genome sequence of Mucilaginibacter sp. strain BJC16-A31.</title>
        <authorList>
            <consortium name="Henan University of Science and Technology"/>
            <person name="You X."/>
        </authorList>
    </citation>
    <scope>NUCLEOTIDE SEQUENCE [LARGE SCALE GENOMIC DNA]</scope>
    <source>
        <strain evidence="4 5">BJC16-A31</strain>
    </source>
</reference>
<keyword evidence="1 2" id="KW-0597">Phosphoprotein</keyword>
<dbReference type="Proteomes" id="UP000215002">
    <property type="component" value="Chromosome"/>
</dbReference>
<dbReference type="SMART" id="SM00448">
    <property type="entry name" value="REC"/>
    <property type="match status" value="1"/>
</dbReference>
<gene>
    <name evidence="4" type="ORF">MuYL_1216</name>
</gene>
<proteinExistence type="predicted"/>
<dbReference type="InterPro" id="IPR011006">
    <property type="entry name" value="CheY-like_superfamily"/>
</dbReference>
<dbReference type="RefSeq" id="WP_094569618.1">
    <property type="nucleotide sequence ID" value="NZ_CP022743.1"/>
</dbReference>
<organism evidence="4 5">
    <name type="scientific">Mucilaginibacter xinganensis</name>
    <dbReference type="NCBI Taxonomy" id="1234841"/>
    <lineage>
        <taxon>Bacteria</taxon>
        <taxon>Pseudomonadati</taxon>
        <taxon>Bacteroidota</taxon>
        <taxon>Sphingobacteriia</taxon>
        <taxon>Sphingobacteriales</taxon>
        <taxon>Sphingobacteriaceae</taxon>
        <taxon>Mucilaginibacter</taxon>
    </lineage>
</organism>
<dbReference type="GO" id="GO:0000160">
    <property type="term" value="P:phosphorelay signal transduction system"/>
    <property type="evidence" value="ECO:0007669"/>
    <property type="project" value="InterPro"/>
</dbReference>
<dbReference type="InterPro" id="IPR050595">
    <property type="entry name" value="Bact_response_regulator"/>
</dbReference>
<accession>A0A223NTF9</accession>
<evidence type="ECO:0000256" key="1">
    <source>
        <dbReference type="ARBA" id="ARBA00022553"/>
    </source>
</evidence>
<dbReference type="PANTHER" id="PTHR44591">
    <property type="entry name" value="STRESS RESPONSE REGULATOR PROTEIN 1"/>
    <property type="match status" value="1"/>
</dbReference>
<dbReference type="AlphaFoldDB" id="A0A223NTF9"/>
<name>A0A223NTF9_9SPHI</name>
<dbReference type="KEGG" id="muc:MuYL_1216"/>
<sequence>MPDTLKKILIADDDEAIVDATSLMLEVMGYEVSKTRDGKQVPDAIQNRPDLLLLDIWMSGIDGRDICRQMKSDPLTKDIPVLMISASRDVRQSALDSGADDFLEKPFEMDTLVNKVVSLIGV</sequence>
<evidence type="ECO:0000313" key="4">
    <source>
        <dbReference type="EMBL" id="ASU33116.1"/>
    </source>
</evidence>
<dbReference type="SUPFAM" id="SSF52172">
    <property type="entry name" value="CheY-like"/>
    <property type="match status" value="1"/>
</dbReference>
<keyword evidence="5" id="KW-1185">Reference proteome</keyword>
<dbReference type="EMBL" id="CP022743">
    <property type="protein sequence ID" value="ASU33116.1"/>
    <property type="molecule type" value="Genomic_DNA"/>
</dbReference>